<organism evidence="5 6">
    <name type="scientific">Candidatus Allofournierella pullicola</name>
    <dbReference type="NCBI Taxonomy" id="2838596"/>
    <lineage>
        <taxon>Bacteria</taxon>
        <taxon>Bacillati</taxon>
        <taxon>Bacillota</taxon>
        <taxon>Clostridia</taxon>
        <taxon>Eubacteriales</taxon>
        <taxon>Oscillospiraceae</taxon>
        <taxon>Allofournierella</taxon>
    </lineage>
</organism>
<dbReference type="Proteomes" id="UP000824193">
    <property type="component" value="Unassembled WGS sequence"/>
</dbReference>
<dbReference type="SUPFAM" id="SSF53850">
    <property type="entry name" value="Periplasmic binding protein-like II"/>
    <property type="match status" value="1"/>
</dbReference>
<reference evidence="5" key="1">
    <citation type="journal article" date="2021" name="PeerJ">
        <title>Extensive microbial diversity within the chicken gut microbiome revealed by metagenomics and culture.</title>
        <authorList>
            <person name="Gilroy R."/>
            <person name="Ravi A."/>
            <person name="Getino M."/>
            <person name="Pursley I."/>
            <person name="Horton D.L."/>
            <person name="Alikhan N.F."/>
            <person name="Baker D."/>
            <person name="Gharbi K."/>
            <person name="Hall N."/>
            <person name="Watson M."/>
            <person name="Adriaenssens E.M."/>
            <person name="Foster-Nyarko E."/>
            <person name="Jarju S."/>
            <person name="Secka A."/>
            <person name="Antonio M."/>
            <person name="Oren A."/>
            <person name="Chaudhuri R.R."/>
            <person name="La Ragione R."/>
            <person name="Hildebrand F."/>
            <person name="Pallen M.J."/>
        </authorList>
    </citation>
    <scope>NUCLEOTIDE SEQUENCE</scope>
    <source>
        <strain evidence="5">2239</strain>
    </source>
</reference>
<dbReference type="GO" id="GO:0042956">
    <property type="term" value="P:maltodextrin transmembrane transport"/>
    <property type="evidence" value="ECO:0007669"/>
    <property type="project" value="TreeGrafter"/>
</dbReference>
<dbReference type="GO" id="GO:1901982">
    <property type="term" value="F:maltose binding"/>
    <property type="evidence" value="ECO:0007669"/>
    <property type="project" value="TreeGrafter"/>
</dbReference>
<dbReference type="CDD" id="cd13585">
    <property type="entry name" value="PBP2_TMBP_like"/>
    <property type="match status" value="1"/>
</dbReference>
<dbReference type="Gene3D" id="3.40.190.10">
    <property type="entry name" value="Periplasmic binding protein-like II"/>
    <property type="match status" value="2"/>
</dbReference>
<dbReference type="GO" id="GO:0015768">
    <property type="term" value="P:maltose transport"/>
    <property type="evidence" value="ECO:0007669"/>
    <property type="project" value="TreeGrafter"/>
</dbReference>
<keyword evidence="3 4" id="KW-0732">Signal</keyword>
<dbReference type="InterPro" id="IPR006059">
    <property type="entry name" value="SBP"/>
</dbReference>
<comment type="similarity">
    <text evidence="1">Belongs to the bacterial solute-binding protein 1 family.</text>
</comment>
<dbReference type="PANTHER" id="PTHR30061:SF50">
    <property type="entry name" value="MALTOSE_MALTODEXTRIN-BINDING PERIPLASMIC PROTEIN"/>
    <property type="match status" value="1"/>
</dbReference>
<dbReference type="Pfam" id="PF01547">
    <property type="entry name" value="SBP_bac_1"/>
    <property type="match status" value="1"/>
</dbReference>
<evidence type="ECO:0000256" key="2">
    <source>
        <dbReference type="ARBA" id="ARBA00022448"/>
    </source>
</evidence>
<feature type="chain" id="PRO_5039412287" evidence="4">
    <location>
        <begin position="23"/>
        <end position="425"/>
    </location>
</feature>
<dbReference type="PROSITE" id="PS51257">
    <property type="entry name" value="PROKAR_LIPOPROTEIN"/>
    <property type="match status" value="1"/>
</dbReference>
<evidence type="ECO:0000256" key="4">
    <source>
        <dbReference type="SAM" id="SignalP"/>
    </source>
</evidence>
<reference evidence="5" key="2">
    <citation type="submission" date="2021-04" db="EMBL/GenBank/DDBJ databases">
        <authorList>
            <person name="Gilroy R."/>
        </authorList>
    </citation>
    <scope>NUCLEOTIDE SEQUENCE</scope>
    <source>
        <strain evidence="5">2239</strain>
    </source>
</reference>
<name>A0A9D1V4R9_9FIRM</name>
<evidence type="ECO:0000313" key="5">
    <source>
        <dbReference type="EMBL" id="HIX05971.1"/>
    </source>
</evidence>
<dbReference type="GO" id="GO:0055052">
    <property type="term" value="C:ATP-binding cassette (ABC) transporter complex, substrate-binding subunit-containing"/>
    <property type="evidence" value="ECO:0007669"/>
    <property type="project" value="TreeGrafter"/>
</dbReference>
<dbReference type="AlphaFoldDB" id="A0A9D1V4R9"/>
<evidence type="ECO:0000313" key="6">
    <source>
        <dbReference type="Proteomes" id="UP000824193"/>
    </source>
</evidence>
<dbReference type="PANTHER" id="PTHR30061">
    <property type="entry name" value="MALTOSE-BINDING PERIPLASMIC PROTEIN"/>
    <property type="match status" value="1"/>
</dbReference>
<protein>
    <submittedName>
        <fullName evidence="5">Sugar ABC transporter substrate-binding protein</fullName>
    </submittedName>
</protein>
<keyword evidence="2" id="KW-0813">Transport</keyword>
<dbReference type="EMBL" id="DXFW01000022">
    <property type="protein sequence ID" value="HIX05971.1"/>
    <property type="molecule type" value="Genomic_DNA"/>
</dbReference>
<gene>
    <name evidence="5" type="ORF">H9865_07710</name>
</gene>
<proteinExistence type="inferred from homology"/>
<sequence>MKKYGKKLIACILSFAMALSLAACGSGDSAPASGGQSGGSAAQTTIQWWTPNWDEAVSREFVEEFEAENPDIHIELVITDWDTYKDKITTAISTSGAPEIVTVLLTDVAPFANKGLLEPLNEHMTAAGTDMEDFIDAALDITSVDGEAYGLPFRYDGSGIYYNVDILAQYGYDSFPTTWDEMLKLCDLIKADGKYGFAWPLGNQANAATRFVQQLYTYGGDVLNEDETECLLNSDAAVSALNAIASSVQNGQASPSSLEYDNTTMRDAFGSGELAFNFTGPFDAATLDADYPELNYATAVIPGIDGMGCTTANGWCVAMPKNCKEENKEAAARFMAYIVEPENQARLTQSFPASETSIQDEKFSTDILKPFAEQLNNSRPEPTFTRWSEMEPIMYEYIQNAVSGSMTVEDACEGMTNDINALLQS</sequence>
<evidence type="ECO:0000256" key="3">
    <source>
        <dbReference type="ARBA" id="ARBA00022729"/>
    </source>
</evidence>
<accession>A0A9D1V4R9</accession>
<evidence type="ECO:0000256" key="1">
    <source>
        <dbReference type="ARBA" id="ARBA00008520"/>
    </source>
</evidence>
<feature type="signal peptide" evidence="4">
    <location>
        <begin position="1"/>
        <end position="22"/>
    </location>
</feature>
<comment type="caution">
    <text evidence="5">The sequence shown here is derived from an EMBL/GenBank/DDBJ whole genome shotgun (WGS) entry which is preliminary data.</text>
</comment>